<dbReference type="Gene3D" id="3.40.50.11350">
    <property type="match status" value="1"/>
</dbReference>
<dbReference type="PANTHER" id="PTHR13132:SF29">
    <property type="entry name" value="ALPHA-(1,6)-FUCOSYLTRANSFERASE"/>
    <property type="match status" value="1"/>
</dbReference>
<dbReference type="PANTHER" id="PTHR13132">
    <property type="entry name" value="ALPHA- 1,6 -FUCOSYLTRANSFERASE"/>
    <property type="match status" value="1"/>
</dbReference>
<evidence type="ECO:0008006" key="6">
    <source>
        <dbReference type="Google" id="ProtNLM"/>
    </source>
</evidence>
<comment type="caution">
    <text evidence="2">The sequence shown here is derived from an EMBL/GenBank/DDBJ whole genome shotgun (WGS) entry which is preliminary data.</text>
</comment>
<evidence type="ECO:0000313" key="1">
    <source>
        <dbReference type="EMBL" id="MCA4524772.1"/>
    </source>
</evidence>
<dbReference type="AlphaFoldDB" id="A0A3E4NIX9"/>
<reference evidence="1" key="2">
    <citation type="submission" date="2023-08" db="EMBL/GenBank/DDBJ databases">
        <title>Mucin Metabolism Genes Underlie the Key Renovations of Bacteroides xylanisolvens Genomes in Captive Great Apes.</title>
        <authorList>
            <person name="Nishida A.H."/>
        </authorList>
    </citation>
    <scope>NUCLEOTIDE SEQUENCE</scope>
    <source>
        <strain evidence="1">P19.10B</strain>
    </source>
</reference>
<dbReference type="Proteomes" id="UP001197958">
    <property type="component" value="Unassembled WGS sequence"/>
</dbReference>
<dbReference type="RefSeq" id="WP_008024050.1">
    <property type="nucleotide sequence ID" value="NZ_CP183042.1"/>
</dbReference>
<sequence>MNNELTFERYQALNRTFRKELIFHLGSDAGFYSEFNNMILAIIYCLQYHIKFSMYSLDANFKYKEGWRDFFMPFCDEISDSFHHKYNMRYEDPFFGAHGFERLKILYWRMRHKHTYLTSDLFFNFRNVEFERMSFSIPELGLAGNLREIGGDIINNLIYRFNEQTKDAITNMIDALNLPDKYVGFHIRGGDKFVEHKLEQCIGYISKAEQLTTVREAFVLTDDYLIIEALRNDFPHWRFYTLTGLNERGYFHAEFQKLNMEDKKENLVKLFASMEVLRNADLFVGTYSSNPGMFLGMCMDENRVYGIDFDKWLLW</sequence>
<proteinExistence type="predicted"/>
<dbReference type="EMBL" id="JAIWWW010000035">
    <property type="protein sequence ID" value="MCA4524772.1"/>
    <property type="molecule type" value="Genomic_DNA"/>
</dbReference>
<accession>A0A3E4NIX9</accession>
<dbReference type="EMBL" id="QSQU01000010">
    <property type="protein sequence ID" value="RGK64013.1"/>
    <property type="molecule type" value="Genomic_DNA"/>
</dbReference>
<dbReference type="Proteomes" id="UP000284495">
    <property type="component" value="Unassembled WGS sequence"/>
</dbReference>
<dbReference type="GO" id="GO:0006487">
    <property type="term" value="P:protein N-linked glycosylation"/>
    <property type="evidence" value="ECO:0007669"/>
    <property type="project" value="TreeGrafter"/>
</dbReference>
<evidence type="ECO:0000313" key="5">
    <source>
        <dbReference type="Proteomes" id="UP000284495"/>
    </source>
</evidence>
<dbReference type="EMBL" id="QROO01000034">
    <property type="protein sequence ID" value="RHL33643.1"/>
    <property type="molecule type" value="Genomic_DNA"/>
</dbReference>
<evidence type="ECO:0000313" key="2">
    <source>
        <dbReference type="EMBL" id="RGK64013.1"/>
    </source>
</evidence>
<protein>
    <recommendedName>
        <fullName evidence="6">Glycosyl transferase</fullName>
    </recommendedName>
</protein>
<dbReference type="Proteomes" id="UP000261210">
    <property type="component" value="Unassembled WGS sequence"/>
</dbReference>
<organism evidence="2 4">
    <name type="scientific">Bacteroides xylanisolvens</name>
    <dbReference type="NCBI Taxonomy" id="371601"/>
    <lineage>
        <taxon>Bacteria</taxon>
        <taxon>Pseudomonadati</taxon>
        <taxon>Bacteroidota</taxon>
        <taxon>Bacteroidia</taxon>
        <taxon>Bacteroidales</taxon>
        <taxon>Bacteroidaceae</taxon>
        <taxon>Bacteroides</taxon>
    </lineage>
</organism>
<evidence type="ECO:0000313" key="4">
    <source>
        <dbReference type="Proteomes" id="UP000261210"/>
    </source>
</evidence>
<reference evidence="4 5" key="1">
    <citation type="submission" date="2018-08" db="EMBL/GenBank/DDBJ databases">
        <title>A genome reference for cultivated species of the human gut microbiota.</title>
        <authorList>
            <person name="Zou Y."/>
            <person name="Xue W."/>
            <person name="Luo G."/>
        </authorList>
    </citation>
    <scope>NUCLEOTIDE SEQUENCE [LARGE SCALE GENOMIC DNA]</scope>
    <source>
        <strain evidence="3 5">AF38-2</strain>
        <strain evidence="2 4">TF10-34</strain>
    </source>
</reference>
<dbReference type="GO" id="GO:0046921">
    <property type="term" value="F:alpha-(1-&gt;6)-fucosyltransferase activity"/>
    <property type="evidence" value="ECO:0007669"/>
    <property type="project" value="TreeGrafter"/>
</dbReference>
<name>A0A3E4NIX9_9BACE</name>
<gene>
    <name evidence="3" type="ORF">DW027_21555</name>
    <name evidence="2" type="ORF">DXD03_09180</name>
    <name evidence="1" type="ORF">LDZ35_16340</name>
</gene>
<evidence type="ECO:0000313" key="3">
    <source>
        <dbReference type="EMBL" id="RHL33643.1"/>
    </source>
</evidence>